<dbReference type="GO" id="GO:0009882">
    <property type="term" value="F:blue light photoreceptor activity"/>
    <property type="evidence" value="ECO:0007669"/>
    <property type="project" value="InterPro"/>
</dbReference>
<dbReference type="Pfam" id="PF00615">
    <property type="entry name" value="RGS"/>
    <property type="match status" value="1"/>
</dbReference>
<dbReference type="EMBL" id="JAOPGA020000677">
    <property type="protein sequence ID" value="KAL0480624.1"/>
    <property type="molecule type" value="Genomic_DNA"/>
</dbReference>
<dbReference type="PROSITE" id="PS50132">
    <property type="entry name" value="RGS"/>
    <property type="match status" value="1"/>
</dbReference>
<dbReference type="InterPro" id="IPR016137">
    <property type="entry name" value="RGS"/>
</dbReference>
<organism evidence="4 6">
    <name type="scientific">Acrasis kona</name>
    <dbReference type="NCBI Taxonomy" id="1008807"/>
    <lineage>
        <taxon>Eukaryota</taxon>
        <taxon>Discoba</taxon>
        <taxon>Heterolobosea</taxon>
        <taxon>Tetramitia</taxon>
        <taxon>Eutetramitia</taxon>
        <taxon>Acrasidae</taxon>
        <taxon>Acrasis</taxon>
    </lineage>
</organism>
<dbReference type="InterPro" id="IPR023393">
    <property type="entry name" value="START-like_dom_sf"/>
</dbReference>
<dbReference type="Gene3D" id="3.30.70.100">
    <property type="match status" value="1"/>
</dbReference>
<dbReference type="Gene3D" id="3.30.530.20">
    <property type="match status" value="1"/>
</dbReference>
<feature type="domain" description="START" evidence="2">
    <location>
        <begin position="179"/>
        <end position="321"/>
    </location>
</feature>
<evidence type="ECO:0000259" key="2">
    <source>
        <dbReference type="PROSITE" id="PS50848"/>
    </source>
</evidence>
<dbReference type="InterPro" id="IPR044926">
    <property type="entry name" value="RGS_subdomain_2"/>
</dbReference>
<dbReference type="SUPFAM" id="SSF48097">
    <property type="entry name" value="Regulator of G-protein signaling, RGS"/>
    <property type="match status" value="1"/>
</dbReference>
<comment type="caution">
    <text evidence="4">The sequence shown here is derived from an EMBL/GenBank/DDBJ whole genome shotgun (WGS) entry which is preliminary data.</text>
</comment>
<dbReference type="InterPro" id="IPR036305">
    <property type="entry name" value="RGS_sf"/>
</dbReference>
<dbReference type="PANTHER" id="PTHR10845">
    <property type="entry name" value="REGULATOR OF G PROTEIN SIGNALING"/>
    <property type="match status" value="1"/>
</dbReference>
<dbReference type="Gene3D" id="1.10.167.10">
    <property type="entry name" value="Regulator of G-protein Signalling 4, domain 2"/>
    <property type="match status" value="1"/>
</dbReference>
<feature type="domain" description="RGS" evidence="1">
    <location>
        <begin position="14"/>
        <end position="125"/>
    </location>
</feature>
<gene>
    <name evidence="5" type="ORF">AKO1_002495</name>
    <name evidence="4" type="ORF">AKO1_006763</name>
</gene>
<dbReference type="EMBL" id="JAOPGA020000658">
    <property type="protein sequence ID" value="KAL0480502.1"/>
    <property type="molecule type" value="Genomic_DNA"/>
</dbReference>
<evidence type="ECO:0000313" key="5">
    <source>
        <dbReference type="EMBL" id="KAL0480624.1"/>
    </source>
</evidence>
<dbReference type="GO" id="GO:0071949">
    <property type="term" value="F:FAD binding"/>
    <property type="evidence" value="ECO:0007669"/>
    <property type="project" value="InterPro"/>
</dbReference>
<dbReference type="PANTHER" id="PTHR10845:SF192">
    <property type="entry name" value="DOUBLE HIT, ISOFORM B"/>
    <property type="match status" value="1"/>
</dbReference>
<sequence length="625" mass="72002">MQSGPATYSEDCFDFVSIMEEHRSRKMFKKYVDTVCYCPEIFSFIDAVEHYDMLVDVEEKKDAAQKIIEKYIENGSEMEVNICAKDRMEVLKTKEFSAAYESVLNSLKSDIFPRLCSSQIMKRHVAALPSKTVKKIVSKSMRKKLRLTLVLDTTNPSGSVNRIDIVGTKTVCSSGMYAWTELKSEEDYSAFATREKIEIQNICKQGVVIYDTQPFYRVNGRLNFKINDVLNMLANKHYRNIWDNSLCNSTQLAYFANQSTIDPYPSTITIENYPLPWPLTNRDFVMGSTMFKCPELEDTYYIFRKSTDFEKAPVRKGMVRAFAIDAWIISKVDENTTKYTNLFYRNMIESDALNNKLLMFSHLLNKKKACSLHSGIIAAMKQYQQDGFPSELSSSNGLFHTMQDREIAVNQAPIVMRTLPDGRPDVDAEQLNILRHYWETSDQGTSEGTDVGPLKRLTYVSKFSGPLSRAELIKIGEISIINNKFKNVSGILLSAEDVFYQVLEGLPQAVDETMEKILKDKRHVNIKIVKEEFDVKEMERQFPMWSMRTIDLKDHAEQYFAQHLLKLVQTVGDCQTAQMTEESTILQLVQHVEDIEGVEEKCEDGMFEERMNEWSEWKREGVTSQ</sequence>
<proteinExistence type="predicted"/>
<feature type="domain" description="BLUF" evidence="3">
    <location>
        <begin position="454"/>
        <end position="548"/>
    </location>
</feature>
<dbReference type="SMART" id="SM01034">
    <property type="entry name" value="BLUF"/>
    <property type="match status" value="1"/>
</dbReference>
<dbReference type="Pfam" id="PF04940">
    <property type="entry name" value="BLUF"/>
    <property type="match status" value="1"/>
</dbReference>
<evidence type="ECO:0000259" key="3">
    <source>
        <dbReference type="PROSITE" id="PS50925"/>
    </source>
</evidence>
<evidence type="ECO:0000313" key="4">
    <source>
        <dbReference type="EMBL" id="KAL0480502.1"/>
    </source>
</evidence>
<dbReference type="AlphaFoldDB" id="A0AAW2YW50"/>
<dbReference type="InterPro" id="IPR007024">
    <property type="entry name" value="BLUF_domain"/>
</dbReference>
<dbReference type="GO" id="GO:0008289">
    <property type="term" value="F:lipid binding"/>
    <property type="evidence" value="ECO:0007669"/>
    <property type="project" value="InterPro"/>
</dbReference>
<reference evidence="4 6" key="1">
    <citation type="submission" date="2024-03" db="EMBL/GenBank/DDBJ databases">
        <title>The Acrasis kona genome and developmental transcriptomes reveal deep origins of eukaryotic multicellular pathways.</title>
        <authorList>
            <person name="Sheikh S."/>
            <person name="Fu C.-J."/>
            <person name="Brown M.W."/>
            <person name="Baldauf S.L."/>
        </authorList>
    </citation>
    <scope>NUCLEOTIDE SEQUENCE [LARGE SCALE GENOMIC DNA]</scope>
    <source>
        <strain evidence="4 6">ATCC MYA-3509</strain>
    </source>
</reference>
<evidence type="ECO:0000259" key="1">
    <source>
        <dbReference type="PROSITE" id="PS50132"/>
    </source>
</evidence>
<accession>A0AAW2YW50</accession>
<dbReference type="PROSITE" id="PS50925">
    <property type="entry name" value="BLUF"/>
    <property type="match status" value="1"/>
</dbReference>
<dbReference type="SMART" id="SM00315">
    <property type="entry name" value="RGS"/>
    <property type="match status" value="1"/>
</dbReference>
<dbReference type="PROSITE" id="PS50848">
    <property type="entry name" value="START"/>
    <property type="match status" value="1"/>
</dbReference>
<dbReference type="SUPFAM" id="SSF54975">
    <property type="entry name" value="Acylphosphatase/BLUF domain-like"/>
    <property type="match status" value="1"/>
</dbReference>
<protein>
    <submittedName>
        <fullName evidence="5">Photoactivated adenylate cyclase subunit alpha</fullName>
    </submittedName>
    <submittedName>
        <fullName evidence="4">Sensor of blue-light using FAD</fullName>
    </submittedName>
</protein>
<evidence type="ECO:0000313" key="6">
    <source>
        <dbReference type="Proteomes" id="UP001431209"/>
    </source>
</evidence>
<dbReference type="Proteomes" id="UP001431209">
    <property type="component" value="Unassembled WGS sequence"/>
</dbReference>
<keyword evidence="6" id="KW-1185">Reference proteome</keyword>
<name>A0AAW2YW50_9EUKA</name>
<dbReference type="InterPro" id="IPR036046">
    <property type="entry name" value="Acylphosphatase-like_dom_sf"/>
</dbReference>
<dbReference type="InterPro" id="IPR002913">
    <property type="entry name" value="START_lipid-bd_dom"/>
</dbReference>
<dbReference type="SUPFAM" id="SSF55961">
    <property type="entry name" value="Bet v1-like"/>
    <property type="match status" value="1"/>
</dbReference>